<protein>
    <submittedName>
        <fullName evidence="1">Uncharacterized protein</fullName>
    </submittedName>
</protein>
<reference evidence="1 2" key="1">
    <citation type="journal article" date="2015" name="BMC Genomics">
        <title>Genome mining reveals unlocked bioactive potential of marine Gram-negative bacteria.</title>
        <authorList>
            <person name="Machado H."/>
            <person name="Sonnenschein E.C."/>
            <person name="Melchiorsen J."/>
            <person name="Gram L."/>
        </authorList>
    </citation>
    <scope>NUCLEOTIDE SEQUENCE [LARGE SCALE GENOMIC DNA]</scope>
    <source>
        <strain evidence="1 2">S4054</strain>
    </source>
</reference>
<sequence length="36" mass="4573">MWIEIMEEVWTVDFEIQTLWLHLNEKIDMHLFEPKK</sequence>
<evidence type="ECO:0000313" key="2">
    <source>
        <dbReference type="Proteomes" id="UP000033434"/>
    </source>
</evidence>
<dbReference type="EMBL" id="AUXW01000156">
    <property type="protein sequence ID" value="KKE82883.1"/>
    <property type="molecule type" value="Genomic_DNA"/>
</dbReference>
<dbReference type="Proteomes" id="UP000033434">
    <property type="component" value="Unassembled WGS sequence"/>
</dbReference>
<accession>A0A0F6A9S6</accession>
<gene>
    <name evidence="1" type="ORF">N479_16555</name>
</gene>
<evidence type="ECO:0000313" key="1">
    <source>
        <dbReference type="EMBL" id="KKE82883.1"/>
    </source>
</evidence>
<dbReference type="PATRIC" id="fig|1129367.4.peg.3286"/>
<dbReference type="AlphaFoldDB" id="A0A0F6A9S6"/>
<comment type="caution">
    <text evidence="1">The sequence shown here is derived from an EMBL/GenBank/DDBJ whole genome shotgun (WGS) entry which is preliminary data.</text>
</comment>
<name>A0A0F6A9S6_9GAMM</name>
<proteinExistence type="predicted"/>
<organism evidence="1 2">
    <name type="scientific">Pseudoalteromonas luteoviolacea S4054</name>
    <dbReference type="NCBI Taxonomy" id="1129367"/>
    <lineage>
        <taxon>Bacteria</taxon>
        <taxon>Pseudomonadati</taxon>
        <taxon>Pseudomonadota</taxon>
        <taxon>Gammaproteobacteria</taxon>
        <taxon>Alteromonadales</taxon>
        <taxon>Pseudoalteromonadaceae</taxon>
        <taxon>Pseudoalteromonas</taxon>
    </lineage>
</organism>